<gene>
    <name evidence="18" type="ORF">PYW07_002544</name>
</gene>
<evidence type="ECO:0000256" key="1">
    <source>
        <dbReference type="ARBA" id="ARBA00001971"/>
    </source>
</evidence>
<dbReference type="InterPro" id="IPR036396">
    <property type="entry name" value="Cyt_P450_sf"/>
</dbReference>
<dbReference type="GO" id="GO:0005789">
    <property type="term" value="C:endoplasmic reticulum membrane"/>
    <property type="evidence" value="ECO:0007669"/>
    <property type="project" value="UniProtKB-SubCell"/>
</dbReference>
<dbReference type="AlphaFoldDB" id="A0AAD7YGY6"/>
<name>A0AAD7YGY6_MYTSE</name>
<dbReference type="EC" id="1.14.14.1" evidence="6"/>
<evidence type="ECO:0000256" key="16">
    <source>
        <dbReference type="PIRSR" id="PIRSR602403-1"/>
    </source>
</evidence>
<keyword evidence="12 16" id="KW-0408">Iron</keyword>
<evidence type="ECO:0000256" key="4">
    <source>
        <dbReference type="ARBA" id="ARBA00004406"/>
    </source>
</evidence>
<comment type="subcellular location">
    <subcellularLocation>
        <location evidence="4">Endoplasmic reticulum membrane</location>
        <topology evidence="4">Peripheral membrane protein</topology>
    </subcellularLocation>
    <subcellularLocation>
        <location evidence="3">Microsome membrane</location>
        <topology evidence="3">Peripheral membrane protein</topology>
    </subcellularLocation>
</comment>
<evidence type="ECO:0000256" key="15">
    <source>
        <dbReference type="ARBA" id="ARBA00047827"/>
    </source>
</evidence>
<proteinExistence type="inferred from homology"/>
<evidence type="ECO:0000256" key="14">
    <source>
        <dbReference type="ARBA" id="ARBA00023136"/>
    </source>
</evidence>
<evidence type="ECO:0000256" key="11">
    <source>
        <dbReference type="ARBA" id="ARBA00023002"/>
    </source>
</evidence>
<evidence type="ECO:0000313" key="19">
    <source>
        <dbReference type="Proteomes" id="UP001231518"/>
    </source>
</evidence>
<dbReference type="Pfam" id="PF00067">
    <property type="entry name" value="p450"/>
    <property type="match status" value="1"/>
</dbReference>
<protein>
    <recommendedName>
        <fullName evidence="6">unspecific monooxygenase</fullName>
        <ecNumber evidence="6">1.14.14.1</ecNumber>
    </recommendedName>
</protein>
<organism evidence="18 19">
    <name type="scientific">Mythimna separata</name>
    <name type="common">Oriental armyworm</name>
    <name type="synonym">Pseudaletia separata</name>
    <dbReference type="NCBI Taxonomy" id="271217"/>
    <lineage>
        <taxon>Eukaryota</taxon>
        <taxon>Metazoa</taxon>
        <taxon>Ecdysozoa</taxon>
        <taxon>Arthropoda</taxon>
        <taxon>Hexapoda</taxon>
        <taxon>Insecta</taxon>
        <taxon>Pterygota</taxon>
        <taxon>Neoptera</taxon>
        <taxon>Endopterygota</taxon>
        <taxon>Lepidoptera</taxon>
        <taxon>Glossata</taxon>
        <taxon>Ditrysia</taxon>
        <taxon>Noctuoidea</taxon>
        <taxon>Noctuidae</taxon>
        <taxon>Noctuinae</taxon>
        <taxon>Hadenini</taxon>
        <taxon>Mythimna</taxon>
    </lineage>
</organism>
<evidence type="ECO:0000256" key="12">
    <source>
        <dbReference type="ARBA" id="ARBA00023004"/>
    </source>
</evidence>
<evidence type="ECO:0000256" key="17">
    <source>
        <dbReference type="RuleBase" id="RU000461"/>
    </source>
</evidence>
<keyword evidence="13 17" id="KW-0503">Monooxygenase</keyword>
<dbReference type="GO" id="GO:0005506">
    <property type="term" value="F:iron ion binding"/>
    <property type="evidence" value="ECO:0007669"/>
    <property type="project" value="InterPro"/>
</dbReference>
<dbReference type="GO" id="GO:0016712">
    <property type="term" value="F:oxidoreductase activity, acting on paired donors, with incorporation or reduction of molecular oxygen, reduced flavin or flavoprotein as one donor, and incorporation of one atom of oxygen"/>
    <property type="evidence" value="ECO:0007669"/>
    <property type="project" value="UniProtKB-EC"/>
</dbReference>
<comment type="catalytic activity">
    <reaction evidence="15">
        <text>an organic molecule + reduced [NADPH--hemoprotein reductase] + O2 = an alcohol + oxidized [NADPH--hemoprotein reductase] + H2O + H(+)</text>
        <dbReference type="Rhea" id="RHEA:17149"/>
        <dbReference type="Rhea" id="RHEA-COMP:11964"/>
        <dbReference type="Rhea" id="RHEA-COMP:11965"/>
        <dbReference type="ChEBI" id="CHEBI:15377"/>
        <dbReference type="ChEBI" id="CHEBI:15378"/>
        <dbReference type="ChEBI" id="CHEBI:15379"/>
        <dbReference type="ChEBI" id="CHEBI:30879"/>
        <dbReference type="ChEBI" id="CHEBI:57618"/>
        <dbReference type="ChEBI" id="CHEBI:58210"/>
        <dbReference type="ChEBI" id="CHEBI:142491"/>
        <dbReference type="EC" id="1.14.14.1"/>
    </reaction>
</comment>
<comment type="caution">
    <text evidence="18">The sequence shown here is derived from an EMBL/GenBank/DDBJ whole genome shotgun (WGS) entry which is preliminary data.</text>
</comment>
<evidence type="ECO:0000256" key="7">
    <source>
        <dbReference type="ARBA" id="ARBA00022617"/>
    </source>
</evidence>
<feature type="binding site" description="axial binding residue" evidence="16">
    <location>
        <position position="442"/>
    </location>
    <ligand>
        <name>heme</name>
        <dbReference type="ChEBI" id="CHEBI:30413"/>
    </ligand>
    <ligandPart>
        <name>Fe</name>
        <dbReference type="ChEBI" id="CHEBI:18248"/>
    </ligandPart>
</feature>
<dbReference type="Gene3D" id="1.10.630.10">
    <property type="entry name" value="Cytochrome P450"/>
    <property type="match status" value="1"/>
</dbReference>
<keyword evidence="19" id="KW-1185">Reference proteome</keyword>
<keyword evidence="9" id="KW-0256">Endoplasmic reticulum</keyword>
<evidence type="ECO:0000256" key="9">
    <source>
        <dbReference type="ARBA" id="ARBA00022824"/>
    </source>
</evidence>
<dbReference type="EMBL" id="JARGEI010000019">
    <property type="protein sequence ID" value="KAJ8714319.1"/>
    <property type="molecule type" value="Genomic_DNA"/>
</dbReference>
<dbReference type="PANTHER" id="PTHR24292">
    <property type="entry name" value="CYTOCHROME P450"/>
    <property type="match status" value="1"/>
</dbReference>
<evidence type="ECO:0000256" key="13">
    <source>
        <dbReference type="ARBA" id="ARBA00023033"/>
    </source>
</evidence>
<comment type="cofactor">
    <cofactor evidence="1 16">
        <name>heme</name>
        <dbReference type="ChEBI" id="CHEBI:30413"/>
    </cofactor>
</comment>
<keyword evidence="14" id="KW-0472">Membrane</keyword>
<dbReference type="Proteomes" id="UP001231518">
    <property type="component" value="Chromosome 13"/>
</dbReference>
<dbReference type="InterPro" id="IPR002403">
    <property type="entry name" value="Cyt_P450_E_grp-IV"/>
</dbReference>
<comment type="function">
    <text evidence="2">May be involved in the metabolism of insect hormones and in the breakdown of synthetic insecticides.</text>
</comment>
<dbReference type="GO" id="GO:0020037">
    <property type="term" value="F:heme binding"/>
    <property type="evidence" value="ECO:0007669"/>
    <property type="project" value="InterPro"/>
</dbReference>
<keyword evidence="8 16" id="KW-0479">Metal-binding</keyword>
<dbReference type="PRINTS" id="PR00385">
    <property type="entry name" value="P450"/>
</dbReference>
<dbReference type="PANTHER" id="PTHR24292:SF104">
    <property type="entry name" value="CYTOCHROME P450 308A1-RELATED"/>
    <property type="match status" value="1"/>
</dbReference>
<evidence type="ECO:0000256" key="2">
    <source>
        <dbReference type="ARBA" id="ARBA00003690"/>
    </source>
</evidence>
<evidence type="ECO:0000256" key="5">
    <source>
        <dbReference type="ARBA" id="ARBA00010617"/>
    </source>
</evidence>
<evidence type="ECO:0000256" key="6">
    <source>
        <dbReference type="ARBA" id="ARBA00012109"/>
    </source>
</evidence>
<evidence type="ECO:0000256" key="8">
    <source>
        <dbReference type="ARBA" id="ARBA00022723"/>
    </source>
</evidence>
<keyword evidence="11 17" id="KW-0560">Oxidoreductase</keyword>
<evidence type="ECO:0000256" key="10">
    <source>
        <dbReference type="ARBA" id="ARBA00022848"/>
    </source>
</evidence>
<dbReference type="CDD" id="cd11056">
    <property type="entry name" value="CYP6-like"/>
    <property type="match status" value="1"/>
</dbReference>
<dbReference type="SUPFAM" id="SSF48264">
    <property type="entry name" value="Cytochrome P450"/>
    <property type="match status" value="1"/>
</dbReference>
<dbReference type="PRINTS" id="PR00465">
    <property type="entry name" value="EP450IV"/>
</dbReference>
<dbReference type="InterPro" id="IPR017972">
    <property type="entry name" value="Cyt_P450_CS"/>
</dbReference>
<keyword evidence="7 16" id="KW-0349">Heme</keyword>
<dbReference type="InterPro" id="IPR001128">
    <property type="entry name" value="Cyt_P450"/>
</dbReference>
<sequence>MILQLLLLVVFFVCAWLYLKWSRVKNYWLKRGVPHYPPHPILGSLTFLQRENPSVWMRQLYKDFNAPYVGMWQFWRPALVVNSPEIARRVLVKDADFFRNRFLSSGKSDPIGALNIFTANDPLWSSLRRRLTAVFTAAKLRSLNGITISKSKAFVERIAVDSKKDDPIDLRTICTDYTTDVIGEAAFGVSSNCLAEGDSIMRKVTREFMSFDLHRGLSWSSIFFFPELVDIFRFSFFPKDTIKLLRKIFRTVIEQRGGYEKEVKDARDLLDALLKIKQEAVRDNEDISEDLLLAQAAVFLLGGFDTSGTTLCWVVYELAWNPQCQERLYQQVLELKRKIGDRGFDSTVLSDVGYLDCVIKETLRIYPPMGWLDRIASKDYKIDDKLTIAAGTTVYVNGVSMQMDPQYFPDPEVFNPDRFLPENERDITPYSFMPFGEGPRSCIGMRFAYQTLRQGLADLILNYEFKVIPDSPKPSDIGVEKKGMFLMPDEKMSVQFVKRDNEFVNKV</sequence>
<dbReference type="InterPro" id="IPR050476">
    <property type="entry name" value="Insect_CytP450_Detox"/>
</dbReference>
<evidence type="ECO:0000256" key="3">
    <source>
        <dbReference type="ARBA" id="ARBA00004174"/>
    </source>
</evidence>
<accession>A0AAD7YGY6</accession>
<dbReference type="FunFam" id="1.10.630.10:FF:000182">
    <property type="entry name" value="Cytochrome P450 3A4"/>
    <property type="match status" value="1"/>
</dbReference>
<evidence type="ECO:0000313" key="18">
    <source>
        <dbReference type="EMBL" id="KAJ8714319.1"/>
    </source>
</evidence>
<keyword evidence="10" id="KW-0492">Microsome</keyword>
<comment type="similarity">
    <text evidence="5 17">Belongs to the cytochrome P450 family.</text>
</comment>
<reference evidence="18" key="1">
    <citation type="submission" date="2023-03" db="EMBL/GenBank/DDBJ databases">
        <title>Chromosome-level genomes of two armyworms, Mythimna separata and Mythimna loreyi, provide insights into the biosynthesis and reception of sex pheromones.</title>
        <authorList>
            <person name="Zhao H."/>
        </authorList>
    </citation>
    <scope>NUCLEOTIDE SEQUENCE</scope>
    <source>
        <strain evidence="18">BeijingLab</strain>
        <tissue evidence="18">Pupa</tissue>
    </source>
</reference>
<dbReference type="PROSITE" id="PS00086">
    <property type="entry name" value="CYTOCHROME_P450"/>
    <property type="match status" value="1"/>
</dbReference>